<accession>A0ABN7U951</accession>
<gene>
    <name evidence="1" type="ORF">GMARGA_LOCUS4027</name>
</gene>
<evidence type="ECO:0000313" key="2">
    <source>
        <dbReference type="Proteomes" id="UP000789901"/>
    </source>
</evidence>
<dbReference type="EMBL" id="CAJVQB010001534">
    <property type="protein sequence ID" value="CAG8539840.1"/>
    <property type="molecule type" value="Genomic_DNA"/>
</dbReference>
<reference evidence="1 2" key="1">
    <citation type="submission" date="2021-06" db="EMBL/GenBank/DDBJ databases">
        <authorList>
            <person name="Kallberg Y."/>
            <person name="Tangrot J."/>
            <person name="Rosling A."/>
        </authorList>
    </citation>
    <scope>NUCLEOTIDE SEQUENCE [LARGE SCALE GENOMIC DNA]</scope>
    <source>
        <strain evidence="1 2">120-4 pot B 10/14</strain>
    </source>
</reference>
<dbReference type="Proteomes" id="UP000789901">
    <property type="component" value="Unassembled WGS sequence"/>
</dbReference>
<name>A0ABN7U951_GIGMA</name>
<protein>
    <submittedName>
        <fullName evidence="1">38833_t:CDS:1</fullName>
    </submittedName>
</protein>
<organism evidence="1 2">
    <name type="scientific">Gigaspora margarita</name>
    <dbReference type="NCBI Taxonomy" id="4874"/>
    <lineage>
        <taxon>Eukaryota</taxon>
        <taxon>Fungi</taxon>
        <taxon>Fungi incertae sedis</taxon>
        <taxon>Mucoromycota</taxon>
        <taxon>Glomeromycotina</taxon>
        <taxon>Glomeromycetes</taxon>
        <taxon>Diversisporales</taxon>
        <taxon>Gigasporaceae</taxon>
        <taxon>Gigaspora</taxon>
    </lineage>
</organism>
<proteinExistence type="predicted"/>
<keyword evidence="2" id="KW-1185">Reference proteome</keyword>
<evidence type="ECO:0000313" key="1">
    <source>
        <dbReference type="EMBL" id="CAG8539840.1"/>
    </source>
</evidence>
<sequence length="362" mass="41797">MGIACELNGKIFNIKVLPNNQNSLHLGFQCSCKEIKTNIELSLSKAITTCYQTIFKTKTEYSSLGVIGFKNENIIQQLIIDIEFFLIFLKTETKFIVVITSINDLNEDSQCTLEIYSELVCIKPIVEETPEEVWKKVGICQKYTRSYLFGITNILVHERLNILRNESPMCTVMPEPEPQPQKNSQDTSFWNIFRDAIHSSKRGSDGKIHILLIIALKFKAIIICTLVQCCTWTRCGQRYGQSMDMLHKKEDKALEHLEKLKRHMRWGYEKELIVNEDSNRGGTRIKKNVKAKLECFFLNKNQRNENRMNAQAMHKELLKFAKDGEIEKEDVPKISTIDNCLSSYACAFKKKATEHKLELAIQ</sequence>
<comment type="caution">
    <text evidence="1">The sequence shown here is derived from an EMBL/GenBank/DDBJ whole genome shotgun (WGS) entry which is preliminary data.</text>
</comment>